<name>A0AAU7DQL2_9BACT</name>
<gene>
    <name evidence="3" type="ORF">P8935_09815</name>
</gene>
<evidence type="ECO:0000259" key="2">
    <source>
        <dbReference type="Pfam" id="PF07811"/>
    </source>
</evidence>
<keyword evidence="1" id="KW-0472">Membrane</keyword>
<dbReference type="InterPro" id="IPR012495">
    <property type="entry name" value="TadE-like_dom"/>
</dbReference>
<dbReference type="AlphaFoldDB" id="A0AAU7DQL2"/>
<dbReference type="RefSeq" id="WP_348264815.1">
    <property type="nucleotide sequence ID" value="NZ_CP121196.1"/>
</dbReference>
<feature type="transmembrane region" description="Helical" evidence="1">
    <location>
        <begin position="36"/>
        <end position="58"/>
    </location>
</feature>
<feature type="domain" description="TadE-like" evidence="2">
    <location>
        <begin position="30"/>
        <end position="72"/>
    </location>
</feature>
<keyword evidence="1" id="KW-1133">Transmembrane helix</keyword>
<protein>
    <submittedName>
        <fullName evidence="3">Pilus assembly protein</fullName>
    </submittedName>
</protein>
<evidence type="ECO:0000256" key="1">
    <source>
        <dbReference type="SAM" id="Phobius"/>
    </source>
</evidence>
<accession>A0AAU7DQL2</accession>
<keyword evidence="1" id="KW-0812">Transmembrane</keyword>
<evidence type="ECO:0000313" key="3">
    <source>
        <dbReference type="EMBL" id="XBH19596.1"/>
    </source>
</evidence>
<proteinExistence type="predicted"/>
<dbReference type="EMBL" id="CP121196">
    <property type="protein sequence ID" value="XBH19596.1"/>
    <property type="molecule type" value="Genomic_DNA"/>
</dbReference>
<sequence>MNCSDASPQIPFEHRGALTLSNRFSNHETGSALVEMAVVLPIILCLFTGIFSVSAALYQKLQLAEAMSSAGRVLAADRGATDPCSDAVTALNAASPGLASSSIGITITINGNSYGTNKSTVSCTTAGGNNNPLMPAGSTATIQASYPCSLSIYGVKGLSCAIGEQIGEVVQ</sequence>
<reference evidence="3" key="1">
    <citation type="submission" date="2023-03" db="EMBL/GenBank/DDBJ databases">
        <title>Edaphobacter sp.</title>
        <authorList>
            <person name="Huber K.J."/>
            <person name="Papendorf J."/>
            <person name="Pilke C."/>
            <person name="Bunk B."/>
            <person name="Sproeer C."/>
            <person name="Pester M."/>
        </authorList>
    </citation>
    <scope>NUCLEOTIDE SEQUENCE</scope>
    <source>
        <strain evidence="3">DSM 110680</strain>
    </source>
</reference>
<dbReference type="Pfam" id="PF07811">
    <property type="entry name" value="TadE"/>
    <property type="match status" value="1"/>
</dbReference>
<organism evidence="3">
    <name type="scientific">Telmatobacter sp. DSM 110680</name>
    <dbReference type="NCBI Taxonomy" id="3036704"/>
    <lineage>
        <taxon>Bacteria</taxon>
        <taxon>Pseudomonadati</taxon>
        <taxon>Acidobacteriota</taxon>
        <taxon>Terriglobia</taxon>
        <taxon>Terriglobales</taxon>
        <taxon>Acidobacteriaceae</taxon>
        <taxon>Telmatobacter</taxon>
    </lineage>
</organism>